<name>A0A174YR72_9FIRM</name>
<accession>A0A174YR72</accession>
<sequence length="104" mass="11013">MKLFNKYKFSDKSQALGGLISTAMGILSLLSFGYGVYLSFKAAGEGGLRVGSLGILSLILAVIGTVIGLISFKEDNKFYGLSRLGSMMCGIIAVFMIAVFLMGL</sequence>
<feature type="transmembrane region" description="Helical" evidence="1">
    <location>
        <begin position="16"/>
        <end position="38"/>
    </location>
</feature>
<keyword evidence="1" id="KW-0472">Membrane</keyword>
<protein>
    <submittedName>
        <fullName evidence="2">Uncharacterized protein</fullName>
    </submittedName>
</protein>
<organism evidence="2 3">
    <name type="scientific">Lachnospira eligens</name>
    <dbReference type="NCBI Taxonomy" id="39485"/>
    <lineage>
        <taxon>Bacteria</taxon>
        <taxon>Bacillati</taxon>
        <taxon>Bacillota</taxon>
        <taxon>Clostridia</taxon>
        <taxon>Lachnospirales</taxon>
        <taxon>Lachnospiraceae</taxon>
        <taxon>Lachnospira</taxon>
    </lineage>
</organism>
<proteinExistence type="predicted"/>
<reference evidence="2 3" key="1">
    <citation type="submission" date="2015-09" db="EMBL/GenBank/DDBJ databases">
        <authorList>
            <consortium name="Pathogen Informatics"/>
        </authorList>
    </citation>
    <scope>NUCLEOTIDE SEQUENCE [LARGE SCALE GENOMIC DNA]</scope>
    <source>
        <strain evidence="2 3">2789STDY5834875</strain>
    </source>
</reference>
<evidence type="ECO:0000313" key="3">
    <source>
        <dbReference type="Proteomes" id="UP000095621"/>
    </source>
</evidence>
<dbReference type="Pfam" id="PF19639">
    <property type="entry name" value="DUF6142"/>
    <property type="match status" value="1"/>
</dbReference>
<evidence type="ECO:0000256" key="1">
    <source>
        <dbReference type="SAM" id="Phobius"/>
    </source>
</evidence>
<keyword evidence="1" id="KW-0812">Transmembrane</keyword>
<dbReference type="Proteomes" id="UP000095621">
    <property type="component" value="Unassembled WGS sequence"/>
</dbReference>
<evidence type="ECO:0000313" key="2">
    <source>
        <dbReference type="EMBL" id="CUQ77593.1"/>
    </source>
</evidence>
<feature type="transmembrane region" description="Helical" evidence="1">
    <location>
        <begin position="84"/>
        <end position="103"/>
    </location>
</feature>
<dbReference type="OrthoDB" id="1957044at2"/>
<gene>
    <name evidence="2" type="ORF">ERS852490_01679</name>
</gene>
<dbReference type="RefSeq" id="WP_055215720.1">
    <property type="nucleotide sequence ID" value="NZ_CZBU01000003.1"/>
</dbReference>
<dbReference type="EMBL" id="CZBU01000003">
    <property type="protein sequence ID" value="CUQ77593.1"/>
    <property type="molecule type" value="Genomic_DNA"/>
</dbReference>
<dbReference type="InterPro" id="IPR046140">
    <property type="entry name" value="DUF6142"/>
</dbReference>
<feature type="transmembrane region" description="Helical" evidence="1">
    <location>
        <begin position="50"/>
        <end position="72"/>
    </location>
</feature>
<dbReference type="AlphaFoldDB" id="A0A174YR72"/>
<keyword evidence="1" id="KW-1133">Transmembrane helix</keyword>